<dbReference type="InterPro" id="IPR014284">
    <property type="entry name" value="RNA_pol_sigma-70_dom"/>
</dbReference>
<dbReference type="EMBL" id="PFAV01000041">
    <property type="protein sequence ID" value="PIR91341.1"/>
    <property type="molecule type" value="Genomic_DNA"/>
</dbReference>
<name>A0A2H0UWX5_9BACT</name>
<evidence type="ECO:0000256" key="5">
    <source>
        <dbReference type="ARBA" id="ARBA00023163"/>
    </source>
</evidence>
<gene>
    <name evidence="8" type="ORF">COU03_02375</name>
</gene>
<evidence type="ECO:0000256" key="4">
    <source>
        <dbReference type="ARBA" id="ARBA00023125"/>
    </source>
</evidence>
<feature type="domain" description="RNA polymerase sigma-70 region 2" evidence="6">
    <location>
        <begin position="12"/>
        <end position="77"/>
    </location>
</feature>
<dbReference type="InterPro" id="IPR036388">
    <property type="entry name" value="WH-like_DNA-bd_sf"/>
</dbReference>
<evidence type="ECO:0000256" key="2">
    <source>
        <dbReference type="ARBA" id="ARBA00023015"/>
    </source>
</evidence>
<dbReference type="InterPro" id="IPR007630">
    <property type="entry name" value="RNA_pol_sigma70_r4"/>
</dbReference>
<dbReference type="GO" id="GO:0006352">
    <property type="term" value="P:DNA-templated transcription initiation"/>
    <property type="evidence" value="ECO:0007669"/>
    <property type="project" value="InterPro"/>
</dbReference>
<protein>
    <submittedName>
        <fullName evidence="8">Uncharacterized protein</fullName>
    </submittedName>
</protein>
<dbReference type="InterPro" id="IPR013325">
    <property type="entry name" value="RNA_pol_sigma_r2"/>
</dbReference>
<organism evidence="8 9">
    <name type="scientific">bacterium (Candidatus Gribaldobacteria) CG10_big_fil_rev_8_21_14_0_10_41_12</name>
    <dbReference type="NCBI Taxonomy" id="2014277"/>
    <lineage>
        <taxon>Bacteria</taxon>
        <taxon>Candidatus Gribaldobacteria</taxon>
    </lineage>
</organism>
<keyword evidence="2" id="KW-0805">Transcription regulation</keyword>
<dbReference type="SUPFAM" id="SSF88659">
    <property type="entry name" value="Sigma3 and sigma4 domains of RNA polymerase sigma factors"/>
    <property type="match status" value="1"/>
</dbReference>
<dbReference type="InterPro" id="IPR007627">
    <property type="entry name" value="RNA_pol_sigma70_r2"/>
</dbReference>
<reference evidence="9" key="1">
    <citation type="submission" date="2017-09" db="EMBL/GenBank/DDBJ databases">
        <title>Depth-based differentiation of microbial function through sediment-hosted aquifers and enrichment of novel symbionts in the deep terrestrial subsurface.</title>
        <authorList>
            <person name="Probst A.J."/>
            <person name="Ladd B."/>
            <person name="Jarett J.K."/>
            <person name="Geller-Mcgrath D.E."/>
            <person name="Sieber C.M.K."/>
            <person name="Emerson J.B."/>
            <person name="Anantharaman K."/>
            <person name="Thomas B.C."/>
            <person name="Malmstrom R."/>
            <person name="Stieglmeier M."/>
            <person name="Klingl A."/>
            <person name="Woyke T."/>
            <person name="Ryan C.M."/>
            <person name="Banfield J.F."/>
        </authorList>
    </citation>
    <scope>NUCLEOTIDE SEQUENCE [LARGE SCALE GENOMIC DNA]</scope>
</reference>
<dbReference type="InterPro" id="IPR013324">
    <property type="entry name" value="RNA_pol_sigma_r3/r4-like"/>
</dbReference>
<comment type="similarity">
    <text evidence="1">Belongs to the sigma-70 factor family. ECF subfamily.</text>
</comment>
<evidence type="ECO:0000259" key="7">
    <source>
        <dbReference type="Pfam" id="PF04545"/>
    </source>
</evidence>
<evidence type="ECO:0000256" key="1">
    <source>
        <dbReference type="ARBA" id="ARBA00010641"/>
    </source>
</evidence>
<keyword evidence="5" id="KW-0804">Transcription</keyword>
<evidence type="ECO:0000259" key="6">
    <source>
        <dbReference type="Pfam" id="PF04542"/>
    </source>
</evidence>
<dbReference type="NCBIfam" id="TIGR02937">
    <property type="entry name" value="sigma70-ECF"/>
    <property type="match status" value="1"/>
</dbReference>
<evidence type="ECO:0000256" key="3">
    <source>
        <dbReference type="ARBA" id="ARBA00023082"/>
    </source>
</evidence>
<dbReference type="GO" id="GO:0003677">
    <property type="term" value="F:DNA binding"/>
    <property type="evidence" value="ECO:0007669"/>
    <property type="project" value="UniProtKB-KW"/>
</dbReference>
<dbReference type="GO" id="GO:0016987">
    <property type="term" value="F:sigma factor activity"/>
    <property type="evidence" value="ECO:0007669"/>
    <property type="project" value="UniProtKB-KW"/>
</dbReference>
<evidence type="ECO:0000313" key="9">
    <source>
        <dbReference type="Proteomes" id="UP000228906"/>
    </source>
</evidence>
<dbReference type="Pfam" id="PF04545">
    <property type="entry name" value="Sigma70_r4"/>
    <property type="match status" value="1"/>
</dbReference>
<comment type="caution">
    <text evidence="8">The sequence shown here is derived from an EMBL/GenBank/DDBJ whole genome shotgun (WGS) entry which is preliminary data.</text>
</comment>
<dbReference type="Proteomes" id="UP000228906">
    <property type="component" value="Unassembled WGS sequence"/>
</dbReference>
<dbReference type="Gene3D" id="1.10.10.10">
    <property type="entry name" value="Winged helix-like DNA-binding domain superfamily/Winged helix DNA-binding domain"/>
    <property type="match status" value="1"/>
</dbReference>
<dbReference type="SUPFAM" id="SSF88946">
    <property type="entry name" value="Sigma2 domain of RNA polymerase sigma factors"/>
    <property type="match status" value="1"/>
</dbReference>
<evidence type="ECO:0000313" key="8">
    <source>
        <dbReference type="EMBL" id="PIR91341.1"/>
    </source>
</evidence>
<feature type="domain" description="RNA polymerase sigma-70 region 4" evidence="7">
    <location>
        <begin position="114"/>
        <end position="162"/>
    </location>
</feature>
<sequence length="174" mass="20126">MAKNYKKQFGQLYDKHIGKIYRYVFLKVGAKEAAEDISSEVFVKSWKKFKTGLEIKNCSAYLYQVARAEVANYYRSGAKMPTMGVDNLPLVDINDNPEASQITKSDLENLRNHLNELKDEHQDVLIWYYLDGYSSKEIAQMLDKTEGATRVIISRALAELREKMTKKWPDTLFV</sequence>
<dbReference type="Gene3D" id="1.10.1740.10">
    <property type="match status" value="1"/>
</dbReference>
<dbReference type="PANTHER" id="PTHR43133:SF57">
    <property type="entry name" value="RNA POLYMERASE SIGMA-70 FACTOR"/>
    <property type="match status" value="1"/>
</dbReference>
<dbReference type="PANTHER" id="PTHR43133">
    <property type="entry name" value="RNA POLYMERASE ECF-TYPE SIGMA FACTO"/>
    <property type="match status" value="1"/>
</dbReference>
<proteinExistence type="inferred from homology"/>
<dbReference type="InterPro" id="IPR039425">
    <property type="entry name" value="RNA_pol_sigma-70-like"/>
</dbReference>
<dbReference type="CDD" id="cd06171">
    <property type="entry name" value="Sigma70_r4"/>
    <property type="match status" value="1"/>
</dbReference>
<dbReference type="AlphaFoldDB" id="A0A2H0UWX5"/>
<accession>A0A2H0UWX5</accession>
<keyword evidence="3" id="KW-0731">Sigma factor</keyword>
<dbReference type="Pfam" id="PF04542">
    <property type="entry name" value="Sigma70_r2"/>
    <property type="match status" value="1"/>
</dbReference>
<keyword evidence="4" id="KW-0238">DNA-binding</keyword>